<evidence type="ECO:0000313" key="6">
    <source>
        <dbReference type="Proteomes" id="UP000215539"/>
    </source>
</evidence>
<dbReference type="EMBL" id="LT906449">
    <property type="protein sequence ID" value="SNV06273.1"/>
    <property type="molecule type" value="Genomic_DNA"/>
</dbReference>
<dbReference type="Proteomes" id="UP000065822">
    <property type="component" value="Chromosome"/>
</dbReference>
<reference evidence="3 5" key="1">
    <citation type="submission" date="2016-02" db="EMBL/GenBank/DDBJ databases">
        <authorList>
            <person name="Holder M.E."/>
            <person name="Ajami N.J."/>
            <person name="Petrosino J.F."/>
        </authorList>
    </citation>
    <scope>NUCLEOTIDE SEQUENCE [LARGE SCALE GENOMIC DNA]</scope>
    <source>
        <strain evidence="3 5">CCUG 32990</strain>
    </source>
</reference>
<reference evidence="4 6" key="2">
    <citation type="submission" date="2017-06" db="EMBL/GenBank/DDBJ databases">
        <authorList>
            <consortium name="Pathogen Informatics"/>
        </authorList>
    </citation>
    <scope>NUCLEOTIDE SEQUENCE [LARGE SCALE GENOMIC DNA]</scope>
    <source>
        <strain evidence="4 6">NCTC12947</strain>
    </source>
</reference>
<evidence type="ECO:0000259" key="2">
    <source>
        <dbReference type="Pfam" id="PF05170"/>
    </source>
</evidence>
<feature type="region of interest" description="Disordered" evidence="1">
    <location>
        <begin position="894"/>
        <end position="926"/>
    </location>
</feature>
<evidence type="ECO:0000313" key="3">
    <source>
        <dbReference type="EMBL" id="AMD84940.1"/>
    </source>
</evidence>
<dbReference type="PANTHER" id="PTHR30441">
    <property type="entry name" value="DUF748 DOMAIN-CONTAINING PROTEIN"/>
    <property type="match status" value="1"/>
</dbReference>
<evidence type="ECO:0000313" key="4">
    <source>
        <dbReference type="EMBL" id="SNV06273.1"/>
    </source>
</evidence>
<dbReference type="GO" id="GO:0005886">
    <property type="term" value="C:plasma membrane"/>
    <property type="evidence" value="ECO:0007669"/>
    <property type="project" value="TreeGrafter"/>
</dbReference>
<feature type="domain" description="AsmA" evidence="2">
    <location>
        <begin position="8"/>
        <end position="176"/>
    </location>
</feature>
<evidence type="ECO:0000313" key="5">
    <source>
        <dbReference type="Proteomes" id="UP000065822"/>
    </source>
</evidence>
<dbReference type="PANTHER" id="PTHR30441:SF8">
    <property type="entry name" value="DUF748 DOMAIN-CONTAINING PROTEIN"/>
    <property type="match status" value="1"/>
</dbReference>
<dbReference type="InterPro" id="IPR052894">
    <property type="entry name" value="AsmA-related"/>
</dbReference>
<name>A0AAX2GWC2_9FLAO</name>
<dbReference type="KEGG" id="chg:AXF12_05055"/>
<feature type="compositionally biased region" description="Basic and acidic residues" evidence="1">
    <location>
        <begin position="902"/>
        <end position="926"/>
    </location>
</feature>
<evidence type="ECO:0000256" key="1">
    <source>
        <dbReference type="SAM" id="MobiDB-lite"/>
    </source>
</evidence>
<protein>
    <submittedName>
        <fullName evidence="4">Assembly protein</fullName>
    </submittedName>
</protein>
<proteinExistence type="predicted"/>
<dbReference type="RefSeq" id="WP_066428890.1">
    <property type="nucleotide sequence ID" value="NZ_CP014227.1"/>
</dbReference>
<dbReference type="GO" id="GO:0090313">
    <property type="term" value="P:regulation of protein targeting to membrane"/>
    <property type="evidence" value="ECO:0007669"/>
    <property type="project" value="TreeGrafter"/>
</dbReference>
<dbReference type="InterPro" id="IPR007844">
    <property type="entry name" value="AsmA"/>
</dbReference>
<dbReference type="Proteomes" id="UP000215539">
    <property type="component" value="Chromosome 1"/>
</dbReference>
<sequence>MKKYLIRTLKITGIVLGALLAFLIIFPMVYPEYVTEKIKKLANDNLNGEINFSRAKLSFFSHFPALTLNLENFLLKGSEPFTQDTLVSVKRIDLGIDVPSLIFSKKIDIEAIYLKEPFINIQVNKQGRASYNVYKSSGEETENAESDDTRLKLQRIDIKNAKLIYDDKSTDIYIKATGFNYLGKGDLAESIFDLKTKADIASLDFLFGGEAYLKNKHVKAELITQINTNSLAFIFQQNDLLINRLPVDFKGKLDFLSNGYDMDFTINAKDCALDDVFTALPPQFTQWHKKATLTGRTDLYFAMKGQYIASQSLSPDIELKMRVRDASVAYEGVPAKAEHIQLNLSTRLPSLDVNKLQVTLDSLYFDIGKEYFSGKLQLDGLQPPVIAAKVRAKVDLAKVMQLTGQNDYQLRGMLLANLTAKGRYEPEQRLFPVTKGTLHFTEGHVKTPYYPHPITNIAFKGDISNSDGTMKSLAVHLTPATFTFEGEPFTLNASLENFDDIRYDIDAKGVLNIAKIYHVFHQKGLDLEGYARADLSLKGTQSDATAGRYHLLQNKGVVELRNIKTTTEYLPLPFVIQQGVFRFHQDDMHFTNFRATYGQSDFVMNGRMQNAINFALTKGQVLRGTFSLSSQHINVDEFMAQETESREQRVESGEQREVNKEQSSKGVVIVPKDFDFNLNANLKNVFFHGLTVHNLRGNTRLRKGVLALNNVGFNIIGVSAHINASYGDETPERAHFAFKVDAENFDVQRAYKEVKLFREMVTMAKDAYGIISVKYNLKGKLDGEMTPIYPSLEGGGTLSVKDVKLKGFKLFNIISQKAGTDALKDANLTTIDINSTIKNNLITIERFKFKVSGFRPRIEGQTSFDGALNLKMRLGLPPLGIIGIPIKVTGTTEHPKIGLGRKSKDLEETEYDSRTGNEGETDKSTK</sequence>
<dbReference type="AlphaFoldDB" id="A0AAX2GWC2"/>
<organism evidence="4 6">
    <name type="scientific">Capnocytophaga haemolytica</name>
    <dbReference type="NCBI Taxonomy" id="45243"/>
    <lineage>
        <taxon>Bacteria</taxon>
        <taxon>Pseudomonadati</taxon>
        <taxon>Bacteroidota</taxon>
        <taxon>Flavobacteriia</taxon>
        <taxon>Flavobacteriales</taxon>
        <taxon>Flavobacteriaceae</taxon>
        <taxon>Capnocytophaga</taxon>
    </lineage>
</organism>
<dbReference type="EMBL" id="CP014227">
    <property type="protein sequence ID" value="AMD84940.1"/>
    <property type="molecule type" value="Genomic_DNA"/>
</dbReference>
<gene>
    <name evidence="3" type="ORF">AXF12_05055</name>
    <name evidence="4" type="ORF">SAMEA44541418_00716</name>
</gene>
<dbReference type="Pfam" id="PF05170">
    <property type="entry name" value="AsmA"/>
    <property type="match status" value="1"/>
</dbReference>
<accession>A0AAX2GWC2</accession>
<keyword evidence="5" id="KW-1185">Reference proteome</keyword>